<evidence type="ECO:0000256" key="3">
    <source>
        <dbReference type="ARBA" id="ARBA00007321"/>
    </source>
</evidence>
<dbReference type="AlphaFoldDB" id="A0A556U925"/>
<comment type="caution">
    <text evidence="9">The sequence shown here is derived from an EMBL/GenBank/DDBJ whole genome shotgun (WGS) entry which is preliminary data.</text>
</comment>
<keyword evidence="7" id="KW-0137">Centromere</keyword>
<name>A0A556U925_BAGYA</name>
<evidence type="ECO:0000256" key="7">
    <source>
        <dbReference type="ARBA" id="ARBA00023328"/>
    </source>
</evidence>
<dbReference type="GO" id="GO:0031511">
    <property type="term" value="C:Mis6-Sim4 complex"/>
    <property type="evidence" value="ECO:0007669"/>
    <property type="project" value="TreeGrafter"/>
</dbReference>
<dbReference type="PANTHER" id="PTHR14582">
    <property type="entry name" value="INNER KINETOCHORE SUBUNIT MAL2"/>
    <property type="match status" value="1"/>
</dbReference>
<dbReference type="Proteomes" id="UP000319801">
    <property type="component" value="Unassembled WGS sequence"/>
</dbReference>
<reference evidence="9 10" key="1">
    <citation type="journal article" date="2019" name="Genome Biol. Evol.">
        <title>Whole-Genome Sequencing of the Giant Devil Catfish, Bagarius yarrelli.</title>
        <authorList>
            <person name="Jiang W."/>
            <person name="Lv Y."/>
            <person name="Cheng L."/>
            <person name="Yang K."/>
            <person name="Chao B."/>
            <person name="Wang X."/>
            <person name="Li Y."/>
            <person name="Pan X."/>
            <person name="You X."/>
            <person name="Zhang Y."/>
            <person name="Yang J."/>
            <person name="Li J."/>
            <person name="Zhang X."/>
            <person name="Liu S."/>
            <person name="Sun C."/>
            <person name="Yang J."/>
            <person name="Shi Q."/>
        </authorList>
    </citation>
    <scope>NUCLEOTIDE SEQUENCE [LARGE SCALE GENOMIC DNA]</scope>
    <source>
        <strain evidence="9">JWS20170419001</strain>
        <tissue evidence="9">Muscle</tissue>
    </source>
</reference>
<evidence type="ECO:0000256" key="4">
    <source>
        <dbReference type="ARBA" id="ARBA00016395"/>
    </source>
</evidence>
<evidence type="ECO:0000313" key="10">
    <source>
        <dbReference type="Proteomes" id="UP000319801"/>
    </source>
</evidence>
<dbReference type="PANTHER" id="PTHR14582:SF1">
    <property type="entry name" value="CENTROMERE PROTEIN O"/>
    <property type="match status" value="1"/>
</dbReference>
<evidence type="ECO:0000256" key="6">
    <source>
        <dbReference type="ARBA" id="ARBA00023242"/>
    </source>
</evidence>
<evidence type="ECO:0000313" key="9">
    <source>
        <dbReference type="EMBL" id="TSO25150.1"/>
    </source>
</evidence>
<keyword evidence="10" id="KW-1185">Reference proteome</keyword>
<dbReference type="InterPro" id="IPR018464">
    <property type="entry name" value="CENP-O"/>
</dbReference>
<proteinExistence type="inferred from homology"/>
<dbReference type="GO" id="GO:0005634">
    <property type="term" value="C:nucleus"/>
    <property type="evidence" value="ECO:0007669"/>
    <property type="project" value="UniProtKB-SubCell"/>
</dbReference>
<gene>
    <name evidence="9" type="ORF">Baya_8773</name>
</gene>
<keyword evidence="5" id="KW-0158">Chromosome</keyword>
<feature type="coiled-coil region" evidence="8">
    <location>
        <begin position="16"/>
        <end position="46"/>
    </location>
</feature>
<evidence type="ECO:0000256" key="8">
    <source>
        <dbReference type="SAM" id="Coils"/>
    </source>
</evidence>
<sequence>MMLEKSEAAGLQNGRLEELRTAAATVRAKRDQIRNETTAIKTLKEKMDQGLPLDDDDTTEDKMIQYLLMAQCMQLKDFQRAHRLIAGYDLVESKQGKSVCVSFQTAFEGVCLETYNIEVELTRKVRISRHNIPPCIPLEKLCQENLQTDFKGFLQSLNLYLNALAGRKQQISLIEKLVGTVEIIEKNQLCNFLALMCKAPVESDGAVVCTLEYGDLTRSLPTHVVIVSENKTLLESPQWKINKGLLMETPVHSALLAMKKLGSIS</sequence>
<comment type="similarity">
    <text evidence="3">Belongs to the CENP-O/MCM21 family.</text>
</comment>
<dbReference type="OrthoDB" id="10050372at2759"/>
<comment type="subcellular location">
    <subcellularLocation>
        <location evidence="2">Chromosome</location>
        <location evidence="2">Centromere</location>
    </subcellularLocation>
    <subcellularLocation>
        <location evidence="1">Nucleus</location>
    </subcellularLocation>
</comment>
<evidence type="ECO:0000256" key="1">
    <source>
        <dbReference type="ARBA" id="ARBA00004123"/>
    </source>
</evidence>
<organism evidence="9 10">
    <name type="scientific">Bagarius yarrelli</name>
    <name type="common">Goonch</name>
    <name type="synonym">Bagrus yarrelli</name>
    <dbReference type="NCBI Taxonomy" id="175774"/>
    <lineage>
        <taxon>Eukaryota</taxon>
        <taxon>Metazoa</taxon>
        <taxon>Chordata</taxon>
        <taxon>Craniata</taxon>
        <taxon>Vertebrata</taxon>
        <taxon>Euteleostomi</taxon>
        <taxon>Actinopterygii</taxon>
        <taxon>Neopterygii</taxon>
        <taxon>Teleostei</taxon>
        <taxon>Ostariophysi</taxon>
        <taxon>Siluriformes</taxon>
        <taxon>Sisoridae</taxon>
        <taxon>Sisorinae</taxon>
        <taxon>Bagarius</taxon>
    </lineage>
</organism>
<keyword evidence="6" id="KW-0539">Nucleus</keyword>
<keyword evidence="8" id="KW-0175">Coiled coil</keyword>
<accession>A0A556U925</accession>
<dbReference type="CDD" id="cd23836">
    <property type="entry name" value="DRWD-C_CENP-O"/>
    <property type="match status" value="1"/>
</dbReference>
<protein>
    <recommendedName>
        <fullName evidence="4">Centromere protein O</fullName>
    </recommendedName>
</protein>
<evidence type="ECO:0000256" key="2">
    <source>
        <dbReference type="ARBA" id="ARBA00004584"/>
    </source>
</evidence>
<dbReference type="EMBL" id="VCAZ01000065">
    <property type="protein sequence ID" value="TSO25150.1"/>
    <property type="molecule type" value="Genomic_DNA"/>
</dbReference>
<evidence type="ECO:0000256" key="5">
    <source>
        <dbReference type="ARBA" id="ARBA00022454"/>
    </source>
</evidence>
<dbReference type="CDD" id="cd23835">
    <property type="entry name" value="DRWD-N_CENP-O"/>
    <property type="match status" value="1"/>
</dbReference>